<dbReference type="EMBL" id="JAJAGO010000009">
    <property type="protein sequence ID" value="MCT2592167.1"/>
    <property type="molecule type" value="Genomic_DNA"/>
</dbReference>
<sequence length="809" mass="85913">MGATPISWLDIPVYTGNLEQLEKDITSLRKDAGKIRSTGADTHSKFQGLSAYYKAPETAQLLATTKPVRDRAEDFALQLERVAEALDTYATEIRPLVKRLETLSSEAFAFEAEVEGDDTWNRDEAKKDKNNKLVSGVKMVQAQFWAAERSCASKIRVLLGLPPLVADDGSHGKNMYGLSVADMKKVGKTPWGSVVQKDLPWYKDAAVGTKRFVWDGLVEGGLFATLRGIGTLVNPFGDDFGKAWTGLGKVLGGIGAYAKEPFDWGGKMAGEGDSKTEQDLKNAAGDFAKALVAYDEWGNDPAKAAGTTTFNAITMLTAPTGASKAAKAVRAAQLIDPVRAFTKAASVGVAKVPKLSGVLAQLKDLGAAKAVELSDGTYALRDGTPVPVRGPLPEGHRAVEIPDGRVKLDDDVFLHPDNSLRNADGDAIQPARDVPHERSAAERATTPSAAPEHELAGVGARQDPGDLTARANADGPTPRDPATAREIPGEAGTSRDIPEPRGGSNSPGQGGTPGRGAPGEHLPEGGRGSPESPRSDNAGGWGEEPGRSRNSATHNAGDSSTPDGTLPESPSGGNPVTSSGDTSPAAGGQPFVRGSEAESNLREALKDLPGPQRPKPKVLEKALDRLAARPDGQQIADIITSGKFVRNENFGKVVSFLGSGKVSHVDPAISQLRFADELHANGFRDIAFEVQNKDGMDVDVLVRDSDGRSFGYQMKGLNNPASPFDEITRDKYLRQLQVSEFTHKVMLVDGQGTLADWTRRGIPGELMEVHKGTHSLKRDKGMGISFVVRLDDGMLVIPPGARVYPGSTP</sequence>
<name>A0ABT2JW77_9ACTN</name>
<feature type="region of interest" description="Disordered" evidence="1">
    <location>
        <begin position="417"/>
        <end position="599"/>
    </location>
</feature>
<proteinExistence type="predicted"/>
<keyword evidence="3" id="KW-1185">Reference proteome</keyword>
<gene>
    <name evidence="2" type="ORF">LHJ74_20040</name>
</gene>
<feature type="compositionally biased region" description="Polar residues" evidence="1">
    <location>
        <begin position="571"/>
        <end position="582"/>
    </location>
</feature>
<protein>
    <submittedName>
        <fullName evidence="2">Uncharacterized protein</fullName>
    </submittedName>
</protein>
<evidence type="ECO:0000313" key="3">
    <source>
        <dbReference type="Proteomes" id="UP001156389"/>
    </source>
</evidence>
<comment type="caution">
    <text evidence="2">The sequence shown here is derived from an EMBL/GenBank/DDBJ whole genome shotgun (WGS) entry which is preliminary data.</text>
</comment>
<dbReference type="Proteomes" id="UP001156389">
    <property type="component" value="Unassembled WGS sequence"/>
</dbReference>
<accession>A0ABT2JW77</accession>
<reference evidence="2 3" key="1">
    <citation type="submission" date="2021-10" db="EMBL/GenBank/DDBJ databases">
        <title>Streptomyces gossypii sp. nov., isolated from soil collected from cotton field.</title>
        <authorList>
            <person name="Ge X."/>
            <person name="Chen X."/>
            <person name="Liu W."/>
        </authorList>
    </citation>
    <scope>NUCLEOTIDE SEQUENCE [LARGE SCALE GENOMIC DNA]</scope>
    <source>
        <strain evidence="2 3">N2-109</strain>
    </source>
</reference>
<evidence type="ECO:0000313" key="2">
    <source>
        <dbReference type="EMBL" id="MCT2592167.1"/>
    </source>
</evidence>
<organism evidence="2 3">
    <name type="scientific">Streptomyces gossypii</name>
    <dbReference type="NCBI Taxonomy" id="2883101"/>
    <lineage>
        <taxon>Bacteria</taxon>
        <taxon>Bacillati</taxon>
        <taxon>Actinomycetota</taxon>
        <taxon>Actinomycetes</taxon>
        <taxon>Kitasatosporales</taxon>
        <taxon>Streptomycetaceae</taxon>
        <taxon>Streptomyces</taxon>
    </lineage>
</organism>
<evidence type="ECO:0000256" key="1">
    <source>
        <dbReference type="SAM" id="MobiDB-lite"/>
    </source>
</evidence>
<feature type="compositionally biased region" description="Polar residues" evidence="1">
    <location>
        <begin position="548"/>
        <end position="563"/>
    </location>
</feature>
<feature type="compositionally biased region" description="Gly residues" evidence="1">
    <location>
        <begin position="508"/>
        <end position="517"/>
    </location>
</feature>